<name>A0A9J6GR90_HAELO</name>
<feature type="region of interest" description="Disordered" evidence="1">
    <location>
        <begin position="249"/>
        <end position="364"/>
    </location>
</feature>
<organism evidence="2 3">
    <name type="scientific">Haemaphysalis longicornis</name>
    <name type="common">Bush tick</name>
    <dbReference type="NCBI Taxonomy" id="44386"/>
    <lineage>
        <taxon>Eukaryota</taxon>
        <taxon>Metazoa</taxon>
        <taxon>Ecdysozoa</taxon>
        <taxon>Arthropoda</taxon>
        <taxon>Chelicerata</taxon>
        <taxon>Arachnida</taxon>
        <taxon>Acari</taxon>
        <taxon>Parasitiformes</taxon>
        <taxon>Ixodida</taxon>
        <taxon>Ixodoidea</taxon>
        <taxon>Ixodidae</taxon>
        <taxon>Haemaphysalinae</taxon>
        <taxon>Haemaphysalis</taxon>
    </lineage>
</organism>
<evidence type="ECO:0000313" key="2">
    <source>
        <dbReference type="EMBL" id="KAH9376788.1"/>
    </source>
</evidence>
<dbReference type="AlphaFoldDB" id="A0A9J6GR90"/>
<feature type="region of interest" description="Disordered" evidence="1">
    <location>
        <begin position="1"/>
        <end position="26"/>
    </location>
</feature>
<keyword evidence="3" id="KW-1185">Reference proteome</keyword>
<comment type="caution">
    <text evidence="2">The sequence shown here is derived from an EMBL/GenBank/DDBJ whole genome shotgun (WGS) entry which is preliminary data.</text>
</comment>
<dbReference type="EMBL" id="JABSTR010000008">
    <property type="protein sequence ID" value="KAH9376788.1"/>
    <property type="molecule type" value="Genomic_DNA"/>
</dbReference>
<gene>
    <name evidence="2" type="ORF">HPB48_017870</name>
</gene>
<accession>A0A9J6GR90</accession>
<evidence type="ECO:0000256" key="1">
    <source>
        <dbReference type="SAM" id="MobiDB-lite"/>
    </source>
</evidence>
<reference evidence="2 3" key="1">
    <citation type="journal article" date="2020" name="Cell">
        <title>Large-Scale Comparative Analyses of Tick Genomes Elucidate Their Genetic Diversity and Vector Capacities.</title>
        <authorList>
            <consortium name="Tick Genome and Microbiome Consortium (TIGMIC)"/>
            <person name="Jia N."/>
            <person name="Wang J."/>
            <person name="Shi W."/>
            <person name="Du L."/>
            <person name="Sun Y."/>
            <person name="Zhan W."/>
            <person name="Jiang J.F."/>
            <person name="Wang Q."/>
            <person name="Zhang B."/>
            <person name="Ji P."/>
            <person name="Bell-Sakyi L."/>
            <person name="Cui X.M."/>
            <person name="Yuan T.T."/>
            <person name="Jiang B.G."/>
            <person name="Yang W.F."/>
            <person name="Lam T.T."/>
            <person name="Chang Q.C."/>
            <person name="Ding S.J."/>
            <person name="Wang X.J."/>
            <person name="Zhu J.G."/>
            <person name="Ruan X.D."/>
            <person name="Zhao L."/>
            <person name="Wei J.T."/>
            <person name="Ye R.Z."/>
            <person name="Que T.C."/>
            <person name="Du C.H."/>
            <person name="Zhou Y.H."/>
            <person name="Cheng J.X."/>
            <person name="Dai P.F."/>
            <person name="Guo W.B."/>
            <person name="Han X.H."/>
            <person name="Huang E.J."/>
            <person name="Li L.F."/>
            <person name="Wei W."/>
            <person name="Gao Y.C."/>
            <person name="Liu J.Z."/>
            <person name="Shao H.Z."/>
            <person name="Wang X."/>
            <person name="Wang C.C."/>
            <person name="Yang T.C."/>
            <person name="Huo Q.B."/>
            <person name="Li W."/>
            <person name="Chen H.Y."/>
            <person name="Chen S.E."/>
            <person name="Zhou L.G."/>
            <person name="Ni X.B."/>
            <person name="Tian J.H."/>
            <person name="Sheng Y."/>
            <person name="Liu T."/>
            <person name="Pan Y.S."/>
            <person name="Xia L.Y."/>
            <person name="Li J."/>
            <person name="Zhao F."/>
            <person name="Cao W.C."/>
        </authorList>
    </citation>
    <scope>NUCLEOTIDE SEQUENCE [LARGE SCALE GENOMIC DNA]</scope>
    <source>
        <strain evidence="2">HaeL-2018</strain>
    </source>
</reference>
<feature type="region of interest" description="Disordered" evidence="1">
    <location>
        <begin position="40"/>
        <end position="102"/>
    </location>
</feature>
<sequence>MAVPTGQRRRRTPTSGRSDQRFDFCGHPSTRSALGLAKPCERFGTTQPPLTRRRPRDAGWLSSHRQRNSQAISKLCLTAEQARDGRRSSTPATKHSTNRERNSCARALRGVFEIILRSRDGLNVKKLSDAQIRAAVFAAASVTRDEAEEDILRSNPTKNIVIISTPTMVNAAKYNSIRKLRVSDAVYETVAYAAPPEDTVKGVIFRIPSYDATEDITRSLVYKKNPTILQARRMDNTNSVVIIIEGKREDDGKGKRRTGILRTTEGYRDRSESRQGHFKDSEEDGKRIRSMTDHMHRQQEDDIAPGPSVECNQVAGNDESPAPDPESHEGTETTQLRRPRQGLEASQRQNGELGTDGLPFESSI</sequence>
<evidence type="ECO:0000313" key="3">
    <source>
        <dbReference type="Proteomes" id="UP000821853"/>
    </source>
</evidence>
<dbReference type="Proteomes" id="UP000821853">
    <property type="component" value="Unassembled WGS sequence"/>
</dbReference>
<dbReference type="VEuPathDB" id="VectorBase:HLOH_058104"/>
<feature type="compositionally biased region" description="Basic and acidic residues" evidence="1">
    <location>
        <begin position="265"/>
        <end position="300"/>
    </location>
</feature>
<protein>
    <submittedName>
        <fullName evidence="2">Uncharacterized protein</fullName>
    </submittedName>
</protein>
<proteinExistence type="predicted"/>